<accession>A0A5B9QHN1</accession>
<protein>
    <submittedName>
        <fullName evidence="6">Arylsulfatase</fullName>
        <ecNumber evidence="6">3.1.6.1</ecNumber>
    </submittedName>
</protein>
<evidence type="ECO:0000313" key="6">
    <source>
        <dbReference type="EMBL" id="QEG38568.1"/>
    </source>
</evidence>
<dbReference type="GO" id="GO:0046872">
    <property type="term" value="F:metal ion binding"/>
    <property type="evidence" value="ECO:0007669"/>
    <property type="project" value="UniProtKB-KW"/>
</dbReference>
<dbReference type="EC" id="3.1.6.1" evidence="6"/>
<dbReference type="Pfam" id="PF00884">
    <property type="entry name" value="Sulfatase"/>
    <property type="match status" value="1"/>
</dbReference>
<feature type="domain" description="F5/8 type C" evidence="5">
    <location>
        <begin position="499"/>
        <end position="649"/>
    </location>
</feature>
<keyword evidence="3 6" id="KW-0378">Hydrolase</keyword>
<dbReference type="PANTHER" id="PTHR42693">
    <property type="entry name" value="ARYLSULFATASE FAMILY MEMBER"/>
    <property type="match status" value="1"/>
</dbReference>
<evidence type="ECO:0000256" key="4">
    <source>
        <dbReference type="ARBA" id="ARBA00022837"/>
    </source>
</evidence>
<dbReference type="Gene3D" id="3.30.1120.10">
    <property type="match status" value="1"/>
</dbReference>
<evidence type="ECO:0000256" key="1">
    <source>
        <dbReference type="ARBA" id="ARBA00008779"/>
    </source>
</evidence>
<keyword evidence="4" id="KW-0106">Calcium</keyword>
<dbReference type="KEGG" id="rul:UC8_05250"/>
<dbReference type="InterPro" id="IPR000917">
    <property type="entry name" value="Sulfatase_N"/>
</dbReference>
<dbReference type="RefSeq" id="WP_068137943.1">
    <property type="nucleotide sequence ID" value="NZ_CP042914.1"/>
</dbReference>
<dbReference type="InterPro" id="IPR008979">
    <property type="entry name" value="Galactose-bd-like_sf"/>
</dbReference>
<dbReference type="GO" id="GO:0004065">
    <property type="term" value="F:arylsulfatase activity"/>
    <property type="evidence" value="ECO:0007669"/>
    <property type="project" value="UniProtKB-EC"/>
</dbReference>
<evidence type="ECO:0000313" key="7">
    <source>
        <dbReference type="Proteomes" id="UP000325286"/>
    </source>
</evidence>
<evidence type="ECO:0000256" key="2">
    <source>
        <dbReference type="ARBA" id="ARBA00022723"/>
    </source>
</evidence>
<dbReference type="Pfam" id="PF00754">
    <property type="entry name" value="F5_F8_type_C"/>
    <property type="match status" value="1"/>
</dbReference>
<dbReference type="PROSITE" id="PS50022">
    <property type="entry name" value="FA58C_3"/>
    <property type="match status" value="1"/>
</dbReference>
<dbReference type="Gene3D" id="3.40.720.10">
    <property type="entry name" value="Alkaline Phosphatase, subunit A"/>
    <property type="match status" value="1"/>
</dbReference>
<keyword evidence="2" id="KW-0479">Metal-binding</keyword>
<dbReference type="CDD" id="cd16145">
    <property type="entry name" value="ARS_like"/>
    <property type="match status" value="1"/>
</dbReference>
<dbReference type="Gene3D" id="2.60.120.260">
    <property type="entry name" value="Galactose-binding domain-like"/>
    <property type="match status" value="1"/>
</dbReference>
<sequence length="653" mass="71037">MQIRPATVWSCPLLLAAATLFVWGGLFVPAVTAADKANAKAAPPNIVYIMADELGYYELSCMGNPHIQTPHIDRMAKQGVRFTQALAGSSVCAPTRGCLMTGKHSGHTSVRSNGGGTPLRAGEETIASMLKPAGYATGGFGKWGCGGRGSTGVPEEHGFDVFLGYYDQVHAHSYYPPYIVRNSEEVPLAGNKGGSDGDTYSHYVIVDAAHDFIREHRDQPFFCYMPITPPHGIFDIPDSDPAWQIYKDKDWPEQAKRYAAMVSMVDRQVGETLELLRSLELDDNTIVFFCGDNGGADYFSSKEYPRGFHGANVHPETGVEFRGKKGNLYEGGLRIPMIVRWPGHIAAGRVSDLLWYFPDVMPTVAELAAVKVPSDLDGMSIVPELLGAETAGRAQPQHDFLYWELGQQIAVRQGDWKAIQPGKGKPWELYDLATDVSETKDLAKQQPQRLAAMQQLAAAAHEPVEEGTFHNREIHEKDRLAKYGGRRPAPRKRGKPLKIDIPAAGLVPTDQLKVAAFSSQNASNGKLASNAIDGDANTVWHSRFTPAPVPAPHSLVIDLGATYEVSALWYVARQDGGWNGTVADVQVSVGDDVKDWGDAKPVKVTLEKTRQPQAIKLPATRGRYVRIEALSEVNGGPWASAAEIAVEGSKGNE</sequence>
<comment type="similarity">
    <text evidence="1">Belongs to the sulfatase family.</text>
</comment>
<dbReference type="Proteomes" id="UP000325286">
    <property type="component" value="Chromosome"/>
</dbReference>
<dbReference type="AlphaFoldDB" id="A0A5B9QHN1"/>
<evidence type="ECO:0000256" key="3">
    <source>
        <dbReference type="ARBA" id="ARBA00022801"/>
    </source>
</evidence>
<evidence type="ECO:0000259" key="5">
    <source>
        <dbReference type="PROSITE" id="PS50022"/>
    </source>
</evidence>
<dbReference type="InterPro" id="IPR050738">
    <property type="entry name" value="Sulfatase"/>
</dbReference>
<dbReference type="SUPFAM" id="SSF49785">
    <property type="entry name" value="Galactose-binding domain-like"/>
    <property type="match status" value="1"/>
</dbReference>
<organism evidence="6 7">
    <name type="scientific">Roseimaritima ulvae</name>
    <dbReference type="NCBI Taxonomy" id="980254"/>
    <lineage>
        <taxon>Bacteria</taxon>
        <taxon>Pseudomonadati</taxon>
        <taxon>Planctomycetota</taxon>
        <taxon>Planctomycetia</taxon>
        <taxon>Pirellulales</taxon>
        <taxon>Pirellulaceae</taxon>
        <taxon>Roseimaritima</taxon>
    </lineage>
</organism>
<proteinExistence type="inferred from homology"/>
<gene>
    <name evidence="6" type="primary">atsA_9</name>
    <name evidence="6" type="ORF">UC8_05250</name>
</gene>
<dbReference type="EMBL" id="CP042914">
    <property type="protein sequence ID" value="QEG38568.1"/>
    <property type="molecule type" value="Genomic_DNA"/>
</dbReference>
<name>A0A5B9QHN1_9BACT</name>
<dbReference type="InterPro" id="IPR017850">
    <property type="entry name" value="Alkaline_phosphatase_core_sf"/>
</dbReference>
<dbReference type="PROSITE" id="PS00523">
    <property type="entry name" value="SULFATASE_1"/>
    <property type="match status" value="1"/>
</dbReference>
<dbReference type="SUPFAM" id="SSF53649">
    <property type="entry name" value="Alkaline phosphatase-like"/>
    <property type="match status" value="1"/>
</dbReference>
<reference evidence="6 7" key="1">
    <citation type="submission" date="2019-08" db="EMBL/GenBank/DDBJ databases">
        <title>Deep-cultivation of Planctomycetes and their phenomic and genomic characterization uncovers novel biology.</title>
        <authorList>
            <person name="Wiegand S."/>
            <person name="Jogler M."/>
            <person name="Boedeker C."/>
            <person name="Pinto D."/>
            <person name="Vollmers J."/>
            <person name="Rivas-Marin E."/>
            <person name="Kohn T."/>
            <person name="Peeters S.H."/>
            <person name="Heuer A."/>
            <person name="Rast P."/>
            <person name="Oberbeckmann S."/>
            <person name="Bunk B."/>
            <person name="Jeske O."/>
            <person name="Meyerdierks A."/>
            <person name="Storesund J.E."/>
            <person name="Kallscheuer N."/>
            <person name="Luecker S."/>
            <person name="Lage O.M."/>
            <person name="Pohl T."/>
            <person name="Merkel B.J."/>
            <person name="Hornburger P."/>
            <person name="Mueller R.-W."/>
            <person name="Bruemmer F."/>
            <person name="Labrenz M."/>
            <person name="Spormann A.M."/>
            <person name="Op den Camp H."/>
            <person name="Overmann J."/>
            <person name="Amann R."/>
            <person name="Jetten M.S.M."/>
            <person name="Mascher T."/>
            <person name="Medema M.H."/>
            <person name="Devos D.P."/>
            <person name="Kaster A.-K."/>
            <person name="Ovreas L."/>
            <person name="Rohde M."/>
            <person name="Galperin M.Y."/>
            <person name="Jogler C."/>
        </authorList>
    </citation>
    <scope>NUCLEOTIDE SEQUENCE [LARGE SCALE GENOMIC DNA]</scope>
    <source>
        <strain evidence="6 7">UC8</strain>
    </source>
</reference>
<keyword evidence="7" id="KW-1185">Reference proteome</keyword>
<dbReference type="InterPro" id="IPR024607">
    <property type="entry name" value="Sulfatase_CS"/>
</dbReference>
<dbReference type="PANTHER" id="PTHR42693:SF53">
    <property type="entry name" value="ENDO-4-O-SULFATASE"/>
    <property type="match status" value="1"/>
</dbReference>
<dbReference type="InterPro" id="IPR000421">
    <property type="entry name" value="FA58C"/>
</dbReference>